<feature type="repeat" description="TPR" evidence="3">
    <location>
        <begin position="610"/>
        <end position="643"/>
    </location>
</feature>
<dbReference type="PANTHER" id="PTHR45641">
    <property type="entry name" value="TETRATRICOPEPTIDE REPEAT PROTEIN (AFU_ORTHOLOGUE AFUA_6G03870)"/>
    <property type="match status" value="1"/>
</dbReference>
<evidence type="ECO:0000313" key="8">
    <source>
        <dbReference type="Proteomes" id="UP000677228"/>
    </source>
</evidence>
<protein>
    <recommendedName>
        <fullName evidence="5">ADP ribosyltransferase domain-containing protein</fullName>
    </recommendedName>
</protein>
<organism evidence="6 8">
    <name type="scientific">Didymodactylos carnosus</name>
    <dbReference type="NCBI Taxonomy" id="1234261"/>
    <lineage>
        <taxon>Eukaryota</taxon>
        <taxon>Metazoa</taxon>
        <taxon>Spiralia</taxon>
        <taxon>Gnathifera</taxon>
        <taxon>Rotifera</taxon>
        <taxon>Eurotatoria</taxon>
        <taxon>Bdelloidea</taxon>
        <taxon>Philodinida</taxon>
        <taxon>Philodinidae</taxon>
        <taxon>Didymodactylos</taxon>
    </lineage>
</organism>
<dbReference type="EMBL" id="CAJNOK010000408">
    <property type="protein sequence ID" value="CAF0751066.1"/>
    <property type="molecule type" value="Genomic_DNA"/>
</dbReference>
<feature type="domain" description="ADP ribosyltransferase" evidence="5">
    <location>
        <begin position="243"/>
        <end position="422"/>
    </location>
</feature>
<evidence type="ECO:0000256" key="1">
    <source>
        <dbReference type="ARBA" id="ARBA00022737"/>
    </source>
</evidence>
<dbReference type="Pfam" id="PF13424">
    <property type="entry name" value="TPR_12"/>
    <property type="match status" value="2"/>
</dbReference>
<dbReference type="PROSITE" id="PS50005">
    <property type="entry name" value="TPR"/>
    <property type="match status" value="2"/>
</dbReference>
<dbReference type="Proteomes" id="UP000677228">
    <property type="component" value="Unassembled WGS sequence"/>
</dbReference>
<accession>A0A8S2CMU2</accession>
<evidence type="ECO:0000256" key="2">
    <source>
        <dbReference type="ARBA" id="ARBA00022803"/>
    </source>
</evidence>
<dbReference type="Gene3D" id="3.90.176.10">
    <property type="entry name" value="Toxin ADP-ribosyltransferase, Chain A, domain 1"/>
    <property type="match status" value="1"/>
</dbReference>
<dbReference type="PROSITE" id="PS51996">
    <property type="entry name" value="TR_MART"/>
    <property type="match status" value="1"/>
</dbReference>
<evidence type="ECO:0000313" key="7">
    <source>
        <dbReference type="EMBL" id="CAF3529799.1"/>
    </source>
</evidence>
<comment type="caution">
    <text evidence="6">The sequence shown here is derived from an EMBL/GenBank/DDBJ whole genome shotgun (WGS) entry which is preliminary data.</text>
</comment>
<sequence>MGSKVSNQSQHDMLNDGDNASSAPSTALLNNNASTTGDTTTEVPINNDVVLIWFDENMASDASDTKTKFSKITDHVQFYTSQEKFLEYISSIENRSKTVFLIVAGKSTKDILTKIHSSKHIHSVYIYCFRCDRYQPLMVEFNKIKGIFDDAHDLILILKSDIEQIAHLTVFNFYNTAKQKSTRDLNIESAEFIWFQLLQEMLLKLPYHTEQAKHEFLTLCRNYYRGINEEEMINIDQFEREYKSENAINEYTKDYFLFRIINQALRTEDVAQLYALRYYIVDLCLNLIEQSKKYKQSNIATQSTIQVFRGLKLTIDEVDKLKKILEDGGLIAANTFLSTSYCPKVAQLFANAKCGRRPASSIVRAVFEIIVDLKLEVVVADISQFSSYGEEQEVLFGLGTTFKLDQIEERTDDSGTNTYLNIKMHGTDEGKKIAQDYIKYRQQEMAGGNETILFGQLLNQMGEHRKAINYFENLLLSFCNDETNDLANVYYYTGDAYILEGDYKLALRCLQRSHEIYKKLGNKQGMANSQAREASVYVYQKNYGLAKHWLKRAVELYKQLPNQQLNLAFCKNGFGDIYLGRRKYTNALACYLNALTIRKEHLPDDHPEIAMSYFNCGRVYFLQGDHENAILNLEKALKRKQKIFPHNHVSIARNLHVMAHVYDSQGETVKAVELLQKALDYYNQTLIAYHPHIINAQSDICRIKARLAQTPGVF</sequence>
<dbReference type="EMBL" id="CAJOBA010000408">
    <property type="protein sequence ID" value="CAF3529799.1"/>
    <property type="molecule type" value="Genomic_DNA"/>
</dbReference>
<dbReference type="InterPro" id="IPR003540">
    <property type="entry name" value="ADP-ribosyltransferase"/>
</dbReference>
<feature type="region of interest" description="Disordered" evidence="4">
    <location>
        <begin position="1"/>
        <end position="41"/>
    </location>
</feature>
<proteinExistence type="predicted"/>
<feature type="repeat" description="TPR" evidence="3">
    <location>
        <begin position="487"/>
        <end position="520"/>
    </location>
</feature>
<dbReference type="Gene3D" id="1.25.40.10">
    <property type="entry name" value="Tetratricopeptide repeat domain"/>
    <property type="match status" value="2"/>
</dbReference>
<reference evidence="6" key="1">
    <citation type="submission" date="2021-02" db="EMBL/GenBank/DDBJ databases">
        <authorList>
            <person name="Nowell W R."/>
        </authorList>
    </citation>
    <scope>NUCLEOTIDE SEQUENCE</scope>
</reference>
<keyword evidence="2 3" id="KW-0802">TPR repeat</keyword>
<evidence type="ECO:0000256" key="4">
    <source>
        <dbReference type="SAM" id="MobiDB-lite"/>
    </source>
</evidence>
<name>A0A8S2CMU2_9BILA</name>
<keyword evidence="1" id="KW-0677">Repeat</keyword>
<dbReference type="InterPro" id="IPR011990">
    <property type="entry name" value="TPR-like_helical_dom_sf"/>
</dbReference>
<dbReference type="SUPFAM" id="SSF56399">
    <property type="entry name" value="ADP-ribosylation"/>
    <property type="match status" value="1"/>
</dbReference>
<dbReference type="Proteomes" id="UP000682733">
    <property type="component" value="Unassembled WGS sequence"/>
</dbReference>
<evidence type="ECO:0000259" key="5">
    <source>
        <dbReference type="Pfam" id="PF03496"/>
    </source>
</evidence>
<dbReference type="SMART" id="SM00028">
    <property type="entry name" value="TPR"/>
    <property type="match status" value="6"/>
</dbReference>
<evidence type="ECO:0000256" key="3">
    <source>
        <dbReference type="PROSITE-ProRule" id="PRU00339"/>
    </source>
</evidence>
<dbReference type="PANTHER" id="PTHR45641:SF19">
    <property type="entry name" value="NEPHROCYSTIN-3"/>
    <property type="match status" value="1"/>
</dbReference>
<dbReference type="SUPFAM" id="SSF48452">
    <property type="entry name" value="TPR-like"/>
    <property type="match status" value="1"/>
</dbReference>
<gene>
    <name evidence="6" type="ORF">OVA965_LOCUS2015</name>
    <name evidence="7" type="ORF">TMI583_LOCUS2015</name>
</gene>
<dbReference type="Pfam" id="PF03496">
    <property type="entry name" value="ADPrib_exo_Tox"/>
    <property type="match status" value="1"/>
</dbReference>
<dbReference type="AlphaFoldDB" id="A0A8S2CMU2"/>
<dbReference type="GO" id="GO:0005576">
    <property type="term" value="C:extracellular region"/>
    <property type="evidence" value="ECO:0007669"/>
    <property type="project" value="InterPro"/>
</dbReference>
<evidence type="ECO:0000313" key="6">
    <source>
        <dbReference type="EMBL" id="CAF0751066.1"/>
    </source>
</evidence>
<dbReference type="InterPro" id="IPR019734">
    <property type="entry name" value="TPR_rpt"/>
</dbReference>